<dbReference type="CTD" id="66058974"/>
<reference evidence="3" key="3">
    <citation type="submission" date="2019-12" db="UniProtKB">
        <authorList>
            <consortium name="WormBaseParasite"/>
        </authorList>
    </citation>
    <scope>IDENTIFICATION</scope>
</reference>
<accession>A0A4E9FNH7</accession>
<evidence type="ECO:0000313" key="3">
    <source>
        <dbReference type="WBParaSite" id="Bm17750.1"/>
    </source>
</evidence>
<sequence length="36" mass="3994">MHLCNFKQSSTTSIHIQIRKVLKVVAAWRSGSVLGP</sequence>
<reference evidence="1" key="2">
    <citation type="submission" date="2019-04" db="EMBL/GenBank/DDBJ databases">
        <authorList>
            <person name="Howe K."/>
            <person name="Paulini M."/>
            <person name="Williams G."/>
        </authorList>
    </citation>
    <scope>NUCLEOTIDE SEQUENCE [LARGE SCALE GENOMIC DNA]</scope>
    <source>
        <strain evidence="1">FR3</strain>
    </source>
</reference>
<name>A0A4E9FNH7_BRUMA</name>
<reference evidence="2" key="1">
    <citation type="journal article" date="2007" name="Science">
        <title>Draft genome of the filarial nematode parasite Brugia malayi.</title>
        <authorList>
            <person name="Ghedin E."/>
            <person name="Wang S."/>
            <person name="Spiro D."/>
            <person name="Caler E."/>
            <person name="Zhao Q."/>
            <person name="Crabtree J."/>
            <person name="Allen J.E."/>
            <person name="Delcher A.L."/>
            <person name="Guiliano D.B."/>
            <person name="Miranda-Saavedra D."/>
            <person name="Angiuoli S.V."/>
            <person name="Creasy T."/>
            <person name="Amedeo P."/>
            <person name="Haas B."/>
            <person name="El-Sayed N.M."/>
            <person name="Wortman J.R."/>
            <person name="Feldblyum T."/>
            <person name="Tallon L."/>
            <person name="Schatz M."/>
            <person name="Shumway M."/>
            <person name="Koo H."/>
            <person name="Salzberg S.L."/>
            <person name="Schobel S."/>
            <person name="Pertea M."/>
            <person name="Pop M."/>
            <person name="White O."/>
            <person name="Barton G.J."/>
            <person name="Carlow C.K."/>
            <person name="Crawford M.J."/>
            <person name="Daub J."/>
            <person name="Dimmic M.W."/>
            <person name="Estes C.F."/>
            <person name="Foster J.M."/>
            <person name="Ganatra M."/>
            <person name="Gregory W.F."/>
            <person name="Johnson N.M."/>
            <person name="Jin J."/>
            <person name="Komuniecki R."/>
            <person name="Korf I."/>
            <person name="Kumar S."/>
            <person name="Laney S."/>
            <person name="Li B.W."/>
            <person name="Li W."/>
            <person name="Lindblom T.H."/>
            <person name="Lustigman S."/>
            <person name="Ma D."/>
            <person name="Maina C.V."/>
            <person name="Martin D.M."/>
            <person name="McCarter J.P."/>
            <person name="McReynolds L."/>
            <person name="Mitreva M."/>
            <person name="Nutman T.B."/>
            <person name="Parkinson J."/>
            <person name="Peregrin-Alvarez J.M."/>
            <person name="Poole C."/>
            <person name="Ren Q."/>
            <person name="Saunders L."/>
            <person name="Sluder A.E."/>
            <person name="Smith K."/>
            <person name="Stanke M."/>
            <person name="Unnasch T.R."/>
            <person name="Ware J."/>
            <person name="Wei A.D."/>
            <person name="Weil G."/>
            <person name="Williams D.J."/>
            <person name="Zhang Y."/>
            <person name="Williams S.A."/>
            <person name="Fraser-Liggett C."/>
            <person name="Slatko B."/>
            <person name="Blaxter M.L."/>
            <person name="Scott A.L."/>
        </authorList>
    </citation>
    <scope>NUCLEOTIDE SEQUENCE</scope>
    <source>
        <strain evidence="2">FR3</strain>
    </source>
</reference>
<keyword evidence="2" id="KW-1185">Reference proteome</keyword>
<dbReference type="RefSeq" id="XP_042937531.1">
    <property type="nucleotide sequence ID" value="XM_043081597.1"/>
</dbReference>
<organism evidence="1">
    <name type="scientific">Brugia malayi</name>
    <name type="common">Filarial nematode worm</name>
    <dbReference type="NCBI Taxonomy" id="6279"/>
    <lineage>
        <taxon>Eukaryota</taxon>
        <taxon>Metazoa</taxon>
        <taxon>Ecdysozoa</taxon>
        <taxon>Nematoda</taxon>
        <taxon>Chromadorea</taxon>
        <taxon>Rhabditida</taxon>
        <taxon>Spirurina</taxon>
        <taxon>Spiruromorpha</taxon>
        <taxon>Filarioidea</taxon>
        <taxon>Onchocercidae</taxon>
        <taxon>Brugia</taxon>
    </lineage>
</organism>
<evidence type="ECO:0000313" key="2">
    <source>
        <dbReference type="Proteomes" id="UP000006672"/>
    </source>
</evidence>
<dbReference type="WBParaSite" id="Bm17750.1">
    <property type="protein sequence ID" value="Bm17750.1"/>
    <property type="gene ID" value="WBGene00268892"/>
</dbReference>
<accession>A0A5S6PEC6</accession>
<evidence type="ECO:0000313" key="1">
    <source>
        <dbReference type="EMBL" id="VIO98076.1"/>
    </source>
</evidence>
<proteinExistence type="predicted"/>
<dbReference type="EMBL" id="CAAKNF010000195">
    <property type="protein sequence ID" value="VIO98076.1"/>
    <property type="molecule type" value="Genomic_DNA"/>
</dbReference>
<dbReference type="AlphaFoldDB" id="A0A4E9FNH7"/>
<gene>
    <name evidence="1 3" type="primary">Bm17750</name>
    <name evidence="1" type="ORF">BM_BM17750</name>
</gene>
<dbReference type="Proteomes" id="UP000006672">
    <property type="component" value="Unassembled WGS sequence"/>
</dbReference>
<protein>
    <submittedName>
        <fullName evidence="1 3">Uncharacterized protein</fullName>
    </submittedName>
</protein>
<dbReference type="GeneID" id="66058974"/>
<dbReference type="KEGG" id="bmy:BM_BM17750"/>